<evidence type="ECO:0000256" key="12">
    <source>
        <dbReference type="SAM" id="MobiDB-lite"/>
    </source>
</evidence>
<feature type="compositionally biased region" description="Polar residues" evidence="12">
    <location>
        <begin position="1"/>
        <end position="10"/>
    </location>
</feature>
<feature type="compositionally biased region" description="Basic and acidic residues" evidence="12">
    <location>
        <begin position="1434"/>
        <end position="1445"/>
    </location>
</feature>
<dbReference type="InterPro" id="IPR001650">
    <property type="entry name" value="Helicase_C-like"/>
</dbReference>
<dbReference type="Pfam" id="PF23588">
    <property type="entry name" value="HTH_CHD1_Hrp3"/>
    <property type="match status" value="1"/>
</dbReference>
<dbReference type="PROSITE" id="PS51192">
    <property type="entry name" value="HELICASE_ATP_BIND_1"/>
    <property type="match status" value="1"/>
</dbReference>
<dbReference type="GO" id="GO:0016787">
    <property type="term" value="F:hydrolase activity"/>
    <property type="evidence" value="ECO:0007669"/>
    <property type="project" value="UniProtKB-KW"/>
</dbReference>
<accession>A0ABP0DF44</accession>
<evidence type="ECO:0000259" key="13">
    <source>
        <dbReference type="PROSITE" id="PS50013"/>
    </source>
</evidence>
<feature type="region of interest" description="Disordered" evidence="12">
    <location>
        <begin position="1596"/>
        <end position="1745"/>
    </location>
</feature>
<dbReference type="InterPro" id="IPR016197">
    <property type="entry name" value="Chromo-like_dom_sf"/>
</dbReference>
<dbReference type="Pfam" id="PF13907">
    <property type="entry name" value="CHD1-like_C"/>
    <property type="match status" value="1"/>
</dbReference>
<evidence type="ECO:0000256" key="6">
    <source>
        <dbReference type="ARBA" id="ARBA00022801"/>
    </source>
</evidence>
<keyword evidence="9" id="KW-0238">DNA-binding</keyword>
<feature type="compositionally biased region" description="Low complexity" evidence="12">
    <location>
        <begin position="1348"/>
        <end position="1359"/>
    </location>
</feature>
<comment type="subunit">
    <text evidence="3">Component of the NuA4 histone acetyltransferase complex.</text>
</comment>
<dbReference type="Gene3D" id="1.10.10.60">
    <property type="entry name" value="Homeodomain-like"/>
    <property type="match status" value="1"/>
</dbReference>
<feature type="compositionally biased region" description="Basic and acidic residues" evidence="12">
    <location>
        <begin position="1705"/>
        <end position="1729"/>
    </location>
</feature>
<dbReference type="SUPFAM" id="SSF52540">
    <property type="entry name" value="P-loop containing nucleoside triphosphate hydrolases"/>
    <property type="match status" value="2"/>
</dbReference>
<protein>
    <submittedName>
        <fullName evidence="16">ATP-dependent DNA helicase Hrp3</fullName>
        <ecNumber evidence="16">3.6.4.12</ecNumber>
    </submittedName>
</protein>
<keyword evidence="10" id="KW-0804">Transcription</keyword>
<dbReference type="CDD" id="cd18660">
    <property type="entry name" value="CD1_tandem"/>
    <property type="match status" value="1"/>
</dbReference>
<keyword evidence="8" id="KW-0805">Transcription regulation</keyword>
<keyword evidence="11" id="KW-0539">Nucleus</keyword>
<dbReference type="SUPFAM" id="SSF54160">
    <property type="entry name" value="Chromo domain-like"/>
    <property type="match status" value="2"/>
</dbReference>
<evidence type="ECO:0000256" key="8">
    <source>
        <dbReference type="ARBA" id="ARBA00023015"/>
    </source>
</evidence>
<dbReference type="Proteomes" id="UP001642502">
    <property type="component" value="Unassembled WGS sequence"/>
</dbReference>
<keyword evidence="17" id="KW-1185">Reference proteome</keyword>
<dbReference type="CDD" id="cd18793">
    <property type="entry name" value="SF2_C_SNF"/>
    <property type="match status" value="1"/>
</dbReference>
<feature type="compositionally biased region" description="Basic and acidic residues" evidence="12">
    <location>
        <begin position="1393"/>
        <end position="1421"/>
    </location>
</feature>
<keyword evidence="16" id="KW-0347">Helicase</keyword>
<comment type="similarity">
    <text evidence="2">Belongs to the SNF2/RAD54 helicase family.</text>
</comment>
<name>A0ABP0DF44_9PEZI</name>
<dbReference type="InterPro" id="IPR049730">
    <property type="entry name" value="SNF2/RAD54-like_C"/>
</dbReference>
<dbReference type="PROSITE" id="PS51194">
    <property type="entry name" value="HELICASE_CTER"/>
    <property type="match status" value="1"/>
</dbReference>
<keyword evidence="5" id="KW-0547">Nucleotide-binding</keyword>
<keyword evidence="7" id="KW-0067">ATP-binding</keyword>
<feature type="compositionally biased region" description="Low complexity" evidence="12">
    <location>
        <begin position="94"/>
        <end position="104"/>
    </location>
</feature>
<keyword evidence="4" id="KW-0677">Repeat</keyword>
<dbReference type="SMART" id="SM00487">
    <property type="entry name" value="DEXDc"/>
    <property type="match status" value="1"/>
</dbReference>
<feature type="domain" description="Chromo" evidence="13">
    <location>
        <begin position="258"/>
        <end position="329"/>
    </location>
</feature>
<evidence type="ECO:0000256" key="5">
    <source>
        <dbReference type="ARBA" id="ARBA00022741"/>
    </source>
</evidence>
<feature type="compositionally biased region" description="Basic residues" evidence="12">
    <location>
        <begin position="145"/>
        <end position="154"/>
    </location>
</feature>
<evidence type="ECO:0000313" key="17">
    <source>
        <dbReference type="Proteomes" id="UP001642502"/>
    </source>
</evidence>
<gene>
    <name evidence="16" type="primary">hrp3</name>
    <name evidence="16" type="ORF">SEPCBS119000_002236</name>
</gene>
<sequence length="1745" mass="201274">MSASPASSPMNGHASPASDSPVTNGVAGHLSESDLSDIEAPSANAASHSPSSAPDEDDDDVGEEEDEELALTNDFEDEPSESSGNDASDDADFNDAQSDAVGAAIDEDEEISDSGDSGRAPKRKSSEIVEDSYMQSNPELYGLRRSSRPVQRRKIVSDDDDSEDEPVLRPSKRSTPARNASADESDSDIYGGARARSFQKKARQKQQLQPSALFAEKRWSSRRAAQVSVGKYNESEFDEDESEMLTPQWVPEVEDNSPYIEKIVRHREKEGVTITSNSNRHDFEYYIKWQGLSHLHDTWESTASVAGFRGFRRLENYYRKIVEFELDMRFGGDDFSPEQREQWLLDREREEQAHEDYTKVERVVAKRNGDDGVEYFIKWKGLQYDECTWEAADVVSEHAQEKVDQFLDRSRRSWVSDRSETNLQTRSRMTKMDSQPFYIKNGELREFQMKGLNFLALNWTRGNNVILADEMGLGKTVQSVSFLSWLRNDREQEGPFLVVAPLSVIPAWCDTFNHWAPDMNYVVYLGPESARYVIRDYELLVDGNPKKTKFNVLVTSYDFILQDWEFLKSIKWQALMVDEAHRLKNRDSQLYSRLVSFNIPCRVLITGTPIQNNLHELSALLDFLNPGKVFVDDDLVQLGMADSKTEEQNDDDEKRRETQEKLTKFHAAIAPFILRRTKETVESDLPPKTEKIIRVELSDVQLEYYKNVLTRNYAALSDASGGHKQSLLNIMMELKKVSNHPYLFPGVEESVLKGSERREDQIKGLIASSGKMMLLDQLLTKLKKDNHRVLIFSQMVKMLDLLGDYLRVRGHSFQRLDGTIPAGPRRMAIDHFNAEGSDDFCFLLSTRAGGLGINLMTADTVIIYDSDWNPQADLQAMARAHRIGQKRPVSVYRLVAKQTIEEEVIKRARNKLFLEYLTIQAGVTDEGKQLREQFKEKGMKMDEAKTAEDIQWILKMRSQNLFEQSGNQAKLEQLDIDSILENAEVTKTNVDDKLNLSTGGIDWDNWMQVTDVKVDELAMDWDQIIPADRLAEIKTAEEKRLHEQYLLKTMEENAPRRATLKKRNVVEMDDSDRAERIVKKRQREQLAREAYQERQAVMRDPRRPLNEKETRNLIRALFRYGSFEDREEEIILDARLGDRDRDFIRSVVDDLFACSKEAVDAYQIRVREEEEKLGKTLARKDKKAVLVDFGEVKKINAETIVERPPQLRLLRSVLEEHGNPHSFRLYDASKPAHYTCEWSAREDGMLLVGIDRYGFGAWVQIRDDPELDMADKFFLEEHRVEKKEERKKGDDKSIQSPGAVHLVRRAEYLLSVLLAKYSDDAAAQKAVENHHRSKKIANGSRRGDDMSRSPAPARRSSMPKQSQRERPISSSDYLNLRPTNHHGSGERLLTPRNDMKRKHEPEHVDRDRKQRRVTDGDRHEGNGTSITSSVPKDAPVKEKRRRLDSETLEQLKAAQRMAVERFEELMQLDDSKLDYSDDEQVMWSLLKPVRVNFKKIMDTTPENVEKAKERAAIMGNELRQIGDCVIGLKKNQAVPAATLDLLMPRFWDFLSSIWPINEVAVTGLQLSKMYEALRAKDEKDSSASIVNRITRDELEDGEIDSERDGRKDSSRREHNHRDSRDSHDYDRDNRDRRERERDRDRDRDWNRDRDRDRARERDRDRDRDRDQLRRSTGLLGDLRRGDDRGISSLGSYGSAGARSPYSTDSGDRLSFRKDARREYQPQREWDRLRPTPWQQQYTASRPNPY</sequence>
<evidence type="ECO:0000256" key="4">
    <source>
        <dbReference type="ARBA" id="ARBA00022737"/>
    </source>
</evidence>
<dbReference type="Pfam" id="PF00176">
    <property type="entry name" value="SNF2-rel_dom"/>
    <property type="match status" value="1"/>
</dbReference>
<dbReference type="Gene3D" id="2.40.50.40">
    <property type="match status" value="2"/>
</dbReference>
<dbReference type="PROSITE" id="PS50013">
    <property type="entry name" value="CHROMO_2"/>
    <property type="match status" value="2"/>
</dbReference>
<dbReference type="SMART" id="SM01176">
    <property type="entry name" value="DUF4208"/>
    <property type="match status" value="1"/>
</dbReference>
<dbReference type="CDD" id="cd18659">
    <property type="entry name" value="CD2_tandem"/>
    <property type="match status" value="1"/>
</dbReference>
<dbReference type="Pfam" id="PF00385">
    <property type="entry name" value="Chromo"/>
    <property type="match status" value="2"/>
</dbReference>
<dbReference type="PROSITE" id="PS00598">
    <property type="entry name" value="CHROMO_1"/>
    <property type="match status" value="1"/>
</dbReference>
<dbReference type="PANTHER" id="PTHR45623:SF14">
    <property type="entry name" value="CHROMODOMAIN-HELICASE-DNA-BINDING PROTEIN 1"/>
    <property type="match status" value="1"/>
</dbReference>
<dbReference type="Gene3D" id="3.40.50.300">
    <property type="entry name" value="P-loop containing nucleotide triphosphate hydrolases"/>
    <property type="match status" value="1"/>
</dbReference>
<dbReference type="InterPro" id="IPR000330">
    <property type="entry name" value="SNF2_N"/>
</dbReference>
<dbReference type="PANTHER" id="PTHR45623">
    <property type="entry name" value="CHROMODOMAIN-HELICASE-DNA-BINDING PROTEIN 3-RELATED-RELATED"/>
    <property type="match status" value="1"/>
</dbReference>
<dbReference type="InterPro" id="IPR027417">
    <property type="entry name" value="P-loop_NTPase"/>
</dbReference>
<organism evidence="16 17">
    <name type="scientific">Sporothrix epigloea</name>
    <dbReference type="NCBI Taxonomy" id="1892477"/>
    <lineage>
        <taxon>Eukaryota</taxon>
        <taxon>Fungi</taxon>
        <taxon>Dikarya</taxon>
        <taxon>Ascomycota</taxon>
        <taxon>Pezizomycotina</taxon>
        <taxon>Sordariomycetes</taxon>
        <taxon>Sordariomycetidae</taxon>
        <taxon>Ophiostomatales</taxon>
        <taxon>Ophiostomataceae</taxon>
        <taxon>Sporothrix</taxon>
    </lineage>
</organism>
<comment type="caution">
    <text evidence="16">The sequence shown here is derived from an EMBL/GenBank/DDBJ whole genome shotgun (WGS) entry which is preliminary data.</text>
</comment>
<evidence type="ECO:0000259" key="14">
    <source>
        <dbReference type="PROSITE" id="PS51192"/>
    </source>
</evidence>
<feature type="compositionally biased region" description="Polar residues" evidence="12">
    <location>
        <begin position="1368"/>
        <end position="1382"/>
    </location>
</feature>
<dbReference type="InterPro" id="IPR023780">
    <property type="entry name" value="Chromo_domain"/>
</dbReference>
<evidence type="ECO:0000256" key="1">
    <source>
        <dbReference type="ARBA" id="ARBA00004123"/>
    </source>
</evidence>
<dbReference type="Gene3D" id="3.40.50.10810">
    <property type="entry name" value="Tandem AAA-ATPase domain"/>
    <property type="match status" value="1"/>
</dbReference>
<dbReference type="InterPro" id="IPR014001">
    <property type="entry name" value="Helicase_ATP-bd"/>
</dbReference>
<feature type="region of interest" description="Disordered" evidence="12">
    <location>
        <begin position="1"/>
        <end position="191"/>
    </location>
</feature>
<evidence type="ECO:0000256" key="3">
    <source>
        <dbReference type="ARBA" id="ARBA00011353"/>
    </source>
</evidence>
<feature type="compositionally biased region" description="Acidic residues" evidence="12">
    <location>
        <begin position="54"/>
        <end position="80"/>
    </location>
</feature>
<dbReference type="InterPro" id="IPR025260">
    <property type="entry name" value="CHD1-like_C"/>
</dbReference>
<dbReference type="Gene3D" id="6.10.140.1440">
    <property type="match status" value="1"/>
</dbReference>
<dbReference type="Pfam" id="PF00271">
    <property type="entry name" value="Helicase_C"/>
    <property type="match status" value="1"/>
</dbReference>
<comment type="subcellular location">
    <subcellularLocation>
        <location evidence="1">Nucleus</location>
    </subcellularLocation>
</comment>
<feature type="domain" description="Helicase ATP-binding" evidence="14">
    <location>
        <begin position="456"/>
        <end position="627"/>
    </location>
</feature>
<dbReference type="SMART" id="SM00298">
    <property type="entry name" value="CHROMO"/>
    <property type="match status" value="2"/>
</dbReference>
<dbReference type="InterPro" id="IPR023779">
    <property type="entry name" value="Chromodomain_CS"/>
</dbReference>
<proteinExistence type="inferred from homology"/>
<evidence type="ECO:0000313" key="16">
    <source>
        <dbReference type="EMBL" id="CAK7266841.1"/>
    </source>
</evidence>
<dbReference type="InterPro" id="IPR056302">
    <property type="entry name" value="CHD1-2/Hrp3_HTH"/>
</dbReference>
<feature type="domain" description="Chromo" evidence="13">
    <location>
        <begin position="358"/>
        <end position="418"/>
    </location>
</feature>
<evidence type="ECO:0000256" key="10">
    <source>
        <dbReference type="ARBA" id="ARBA00023163"/>
    </source>
</evidence>
<evidence type="ECO:0000256" key="11">
    <source>
        <dbReference type="ARBA" id="ARBA00023242"/>
    </source>
</evidence>
<feature type="compositionally biased region" description="Basic and acidic residues" evidence="12">
    <location>
        <begin position="1600"/>
        <end position="1669"/>
    </location>
</feature>
<dbReference type="EC" id="3.6.4.12" evidence="16"/>
<dbReference type="GO" id="GO:0003678">
    <property type="term" value="F:DNA helicase activity"/>
    <property type="evidence" value="ECO:0007669"/>
    <property type="project" value="UniProtKB-EC"/>
</dbReference>
<evidence type="ECO:0000256" key="2">
    <source>
        <dbReference type="ARBA" id="ARBA00007025"/>
    </source>
</evidence>
<feature type="compositionally biased region" description="Low complexity" evidence="12">
    <location>
        <begin position="39"/>
        <end position="53"/>
    </location>
</feature>
<evidence type="ECO:0000256" key="7">
    <source>
        <dbReference type="ARBA" id="ARBA00022840"/>
    </source>
</evidence>
<dbReference type="EMBL" id="CAWUON010000022">
    <property type="protein sequence ID" value="CAK7266841.1"/>
    <property type="molecule type" value="Genomic_DNA"/>
</dbReference>
<evidence type="ECO:0000259" key="15">
    <source>
        <dbReference type="PROSITE" id="PS51194"/>
    </source>
</evidence>
<keyword evidence="6 16" id="KW-0378">Hydrolase</keyword>
<dbReference type="InterPro" id="IPR000953">
    <property type="entry name" value="Chromo/chromo_shadow_dom"/>
</dbReference>
<feature type="region of interest" description="Disordered" evidence="12">
    <location>
        <begin position="1325"/>
        <end position="1448"/>
    </location>
</feature>
<feature type="compositionally biased region" description="Polar residues" evidence="12">
    <location>
        <begin position="1732"/>
        <end position="1745"/>
    </location>
</feature>
<dbReference type="InterPro" id="IPR038718">
    <property type="entry name" value="SNF2-like_sf"/>
</dbReference>
<dbReference type="SMART" id="SM00490">
    <property type="entry name" value="HELICc"/>
    <property type="match status" value="1"/>
</dbReference>
<evidence type="ECO:0000256" key="9">
    <source>
        <dbReference type="ARBA" id="ARBA00023125"/>
    </source>
</evidence>
<reference evidence="16 17" key="1">
    <citation type="submission" date="2024-01" db="EMBL/GenBank/DDBJ databases">
        <authorList>
            <person name="Allen C."/>
            <person name="Tagirdzhanova G."/>
        </authorList>
    </citation>
    <scope>NUCLEOTIDE SEQUENCE [LARGE SCALE GENOMIC DNA]</scope>
    <source>
        <strain evidence="16 17">CBS 119000</strain>
    </source>
</reference>
<feature type="domain" description="Helicase C-terminal" evidence="15">
    <location>
        <begin position="774"/>
        <end position="938"/>
    </location>
</feature>